<dbReference type="HOGENOM" id="CLU_008976_0_0_1"/>
<evidence type="ECO:0000256" key="1">
    <source>
        <dbReference type="SAM" id="MobiDB-lite"/>
    </source>
</evidence>
<dbReference type="VEuPathDB" id="FungiDB:MCYG_06655"/>
<dbReference type="PANTHER" id="PTHR38795">
    <property type="entry name" value="DUF6604 DOMAIN-CONTAINING PROTEIN"/>
    <property type="match status" value="1"/>
</dbReference>
<evidence type="ECO:0000313" key="3">
    <source>
        <dbReference type="EMBL" id="EEQ33836.1"/>
    </source>
</evidence>
<dbReference type="Proteomes" id="UP000002035">
    <property type="component" value="Unassembled WGS sequence"/>
</dbReference>
<dbReference type="AlphaFoldDB" id="C5FVA2"/>
<feature type="region of interest" description="Disordered" evidence="1">
    <location>
        <begin position="235"/>
        <end position="256"/>
    </location>
</feature>
<protein>
    <recommendedName>
        <fullName evidence="2">DUF6604 domain-containing protein</fullName>
    </recommendedName>
</protein>
<reference evidence="4" key="1">
    <citation type="journal article" date="2012" name="MBio">
        <title>Comparative genome analysis of Trichophyton rubrum and related dermatophytes reveals candidate genes involved in infection.</title>
        <authorList>
            <person name="Martinez D.A."/>
            <person name="Oliver B.G."/>
            <person name="Graeser Y."/>
            <person name="Goldberg J.M."/>
            <person name="Li W."/>
            <person name="Martinez-Rossi N.M."/>
            <person name="Monod M."/>
            <person name="Shelest E."/>
            <person name="Barton R.C."/>
            <person name="Birch E."/>
            <person name="Brakhage A.A."/>
            <person name="Chen Z."/>
            <person name="Gurr S.J."/>
            <person name="Heiman D."/>
            <person name="Heitman J."/>
            <person name="Kosti I."/>
            <person name="Rossi A."/>
            <person name="Saif S."/>
            <person name="Samalova M."/>
            <person name="Saunders C.W."/>
            <person name="Shea T."/>
            <person name="Summerbell R.C."/>
            <person name="Xu J."/>
            <person name="Young S."/>
            <person name="Zeng Q."/>
            <person name="Birren B.W."/>
            <person name="Cuomo C.A."/>
            <person name="White T.C."/>
        </authorList>
    </citation>
    <scope>NUCLEOTIDE SEQUENCE [LARGE SCALE GENOMIC DNA]</scope>
    <source>
        <strain evidence="4">ATCC MYA-4605 / CBS 113480</strain>
    </source>
</reference>
<dbReference type="OrthoDB" id="5238236at2759"/>
<feature type="compositionally biased region" description="Basic residues" evidence="1">
    <location>
        <begin position="99"/>
        <end position="118"/>
    </location>
</feature>
<accession>C5FVA2</accession>
<organism evidence="3 4">
    <name type="scientific">Arthroderma otae (strain ATCC MYA-4605 / CBS 113480)</name>
    <name type="common">Microsporum canis</name>
    <dbReference type="NCBI Taxonomy" id="554155"/>
    <lineage>
        <taxon>Eukaryota</taxon>
        <taxon>Fungi</taxon>
        <taxon>Dikarya</taxon>
        <taxon>Ascomycota</taxon>
        <taxon>Pezizomycotina</taxon>
        <taxon>Eurotiomycetes</taxon>
        <taxon>Eurotiomycetidae</taxon>
        <taxon>Onygenales</taxon>
        <taxon>Arthrodermataceae</taxon>
        <taxon>Microsporum</taxon>
    </lineage>
</organism>
<proteinExistence type="predicted"/>
<dbReference type="eggNOG" id="ENOG502RZSK">
    <property type="taxonomic scope" value="Eukaryota"/>
</dbReference>
<feature type="region of interest" description="Disordered" evidence="1">
    <location>
        <begin position="93"/>
        <end position="129"/>
    </location>
</feature>
<evidence type="ECO:0000259" key="2">
    <source>
        <dbReference type="Pfam" id="PF20253"/>
    </source>
</evidence>
<dbReference type="Pfam" id="PF20253">
    <property type="entry name" value="DUF6604"/>
    <property type="match status" value="1"/>
</dbReference>
<dbReference type="RefSeq" id="XP_002844691.1">
    <property type="nucleotide sequence ID" value="XM_002844645.1"/>
</dbReference>
<evidence type="ECO:0000313" key="4">
    <source>
        <dbReference type="Proteomes" id="UP000002035"/>
    </source>
</evidence>
<dbReference type="GeneID" id="9227089"/>
<name>C5FVA2_ARTOC</name>
<gene>
    <name evidence="3" type="ORF">MCYG_06655</name>
</gene>
<sequence>MCLYKNDIKDLSAPRKPDHVTETLAHTLYTLSTFSKRSNHFISHCFANGSSVYLTMLPNYLTSSYLQYKEDTNAVASWLAKTAKKCGYEMDLQKDKTGQQKKKGRQKGKARKTARKAKPPPVDSSTTKSTSAKLRTHIIAVRDFVPLAQWIVDCETLRVRVPSTFSVAIERAISARQAHQGILGGSGGIKDDGHTHFISILERVQTILQPLFLEEGKDGLANRFERLDIQEPSDKFVQTADIKTPETPEPEPDSDTQYEAEQVQDMDEMYSAFRLLIQDYHSFRVAINETWVGYQQGVFDLVSASIMTNTALEFARRLEKDAEPLFEKFGGSEQILVAAFLAQCKRMGEEESYREQSGDEFNFNVWEAASEIFFPTYMLLEAFVPMVSKYNMPIYKPGYFGVYDPASDRTKKTPREKFKEDKVILTEHFTEFALLAICVPDLDAEDELTRSFKEAFETHKITLSLVFATQVYLDIHHVLREGVKRGLSDLMTTAGMIDESINDNFQYHKSLHIAGWPRSNDAILKNIQQHIFQYTKKDMVGEARKRLHHPPSKPYRLLSSHPLLCGLLVYSLKVTFQDVSLAFADAWGSVLYTFHLYNAVKQEKLLGKNWTDMDVIMGIQGKIFVGNPPKTPEDYLKQFALSMGWSATAFAKDRHHGTLRASSRGPRCLKELAPVAQMFKARFCEGSGQTDWMSVDIEQIVSKSNWKEEPPSGDLCIYSMSQKEDKEQKRTTSARLDVIDLLKRLRNALQAESLELSLPYLEFHRICWSILPLQEMFGVGYLERENQLPFVVGYIFMAATNTKKLSGLLGVRKSDEVTSKLLLAAATVIDECIGIVGRLCCDILEQENIHVADESSDEDEDE</sequence>
<dbReference type="InterPro" id="IPR046539">
    <property type="entry name" value="DUF6604"/>
</dbReference>
<dbReference type="STRING" id="554155.C5FVA2"/>
<feature type="domain" description="DUF6604" evidence="2">
    <location>
        <begin position="67"/>
        <end position="323"/>
    </location>
</feature>
<dbReference type="PANTHER" id="PTHR38795:SF1">
    <property type="entry name" value="DUF6604 DOMAIN-CONTAINING PROTEIN"/>
    <property type="match status" value="1"/>
</dbReference>
<dbReference type="OMA" id="PVAQMFK"/>
<dbReference type="EMBL" id="DS995706">
    <property type="protein sequence ID" value="EEQ33836.1"/>
    <property type="molecule type" value="Genomic_DNA"/>
</dbReference>
<keyword evidence="4" id="KW-1185">Reference proteome</keyword>